<dbReference type="HOGENOM" id="CLU_048146_1_1_1"/>
<dbReference type="AlphaFoldDB" id="A0A0C3SDI2"/>
<evidence type="ECO:0000313" key="4">
    <source>
        <dbReference type="Proteomes" id="UP000053257"/>
    </source>
</evidence>
<dbReference type="Proteomes" id="UP000053257">
    <property type="component" value="Unassembled WGS sequence"/>
</dbReference>
<gene>
    <name evidence="3" type="ORF">PHLGIDRAFT_512083</name>
</gene>
<feature type="region of interest" description="Disordered" evidence="1">
    <location>
        <begin position="157"/>
        <end position="220"/>
    </location>
</feature>
<feature type="compositionally biased region" description="Basic residues" evidence="1">
    <location>
        <begin position="190"/>
        <end position="202"/>
    </location>
</feature>
<evidence type="ECO:0000313" key="3">
    <source>
        <dbReference type="EMBL" id="KIP11847.1"/>
    </source>
</evidence>
<keyword evidence="4" id="KW-1185">Reference proteome</keyword>
<dbReference type="STRING" id="745531.A0A0C3SDI2"/>
<proteinExistence type="predicted"/>
<keyword evidence="2" id="KW-0812">Transmembrane</keyword>
<name>A0A0C3SDI2_PHLG1</name>
<organism evidence="3 4">
    <name type="scientific">Phlebiopsis gigantea (strain 11061_1 CR5-6)</name>
    <name type="common">White-rot fungus</name>
    <name type="synonym">Peniophora gigantea</name>
    <dbReference type="NCBI Taxonomy" id="745531"/>
    <lineage>
        <taxon>Eukaryota</taxon>
        <taxon>Fungi</taxon>
        <taxon>Dikarya</taxon>
        <taxon>Basidiomycota</taxon>
        <taxon>Agaricomycotina</taxon>
        <taxon>Agaricomycetes</taxon>
        <taxon>Polyporales</taxon>
        <taxon>Phanerochaetaceae</taxon>
        <taxon>Phlebiopsis</taxon>
    </lineage>
</organism>
<keyword evidence="2" id="KW-1133">Transmembrane helix</keyword>
<evidence type="ECO:0000256" key="1">
    <source>
        <dbReference type="SAM" id="MobiDB-lite"/>
    </source>
</evidence>
<evidence type="ECO:0000256" key="2">
    <source>
        <dbReference type="SAM" id="Phobius"/>
    </source>
</evidence>
<accession>A0A0C3SDI2</accession>
<feature type="transmembrane region" description="Helical" evidence="2">
    <location>
        <begin position="95"/>
        <end position="117"/>
    </location>
</feature>
<dbReference type="OrthoDB" id="5314275at2759"/>
<keyword evidence="2" id="KW-0472">Membrane</keyword>
<protein>
    <submittedName>
        <fullName evidence="3">Uncharacterized protein</fullName>
    </submittedName>
</protein>
<reference evidence="3 4" key="1">
    <citation type="journal article" date="2014" name="PLoS Genet.">
        <title>Analysis of the Phlebiopsis gigantea genome, transcriptome and secretome provides insight into its pioneer colonization strategies of wood.</title>
        <authorList>
            <person name="Hori C."/>
            <person name="Ishida T."/>
            <person name="Igarashi K."/>
            <person name="Samejima M."/>
            <person name="Suzuki H."/>
            <person name="Master E."/>
            <person name="Ferreira P."/>
            <person name="Ruiz-Duenas F.J."/>
            <person name="Held B."/>
            <person name="Canessa P."/>
            <person name="Larrondo L.F."/>
            <person name="Schmoll M."/>
            <person name="Druzhinina I.S."/>
            <person name="Kubicek C.P."/>
            <person name="Gaskell J.A."/>
            <person name="Kersten P."/>
            <person name="St John F."/>
            <person name="Glasner J."/>
            <person name="Sabat G."/>
            <person name="Splinter BonDurant S."/>
            <person name="Syed K."/>
            <person name="Yadav J."/>
            <person name="Mgbeahuruike A.C."/>
            <person name="Kovalchuk A."/>
            <person name="Asiegbu F.O."/>
            <person name="Lackner G."/>
            <person name="Hoffmeister D."/>
            <person name="Rencoret J."/>
            <person name="Gutierrez A."/>
            <person name="Sun H."/>
            <person name="Lindquist E."/>
            <person name="Barry K."/>
            <person name="Riley R."/>
            <person name="Grigoriev I.V."/>
            <person name="Henrissat B."/>
            <person name="Kues U."/>
            <person name="Berka R.M."/>
            <person name="Martinez A.T."/>
            <person name="Covert S.F."/>
            <person name="Blanchette R.A."/>
            <person name="Cullen D."/>
        </authorList>
    </citation>
    <scope>NUCLEOTIDE SEQUENCE [LARGE SCALE GENOMIC DNA]</scope>
    <source>
        <strain evidence="3 4">11061_1 CR5-6</strain>
    </source>
</reference>
<dbReference type="EMBL" id="KN840443">
    <property type="protein sequence ID" value="KIP11847.1"/>
    <property type="molecule type" value="Genomic_DNA"/>
</dbReference>
<sequence>MSLPALFKWRCQEDWHHAETHQPGPPEPASAVLRTTPAPKPALPTGPAFPQCALMSKGSSLRRGFPLAPPPKHMQPHPFATHDRAAKLSIMECDVAGTVPALLGITIVGAVVVSQAIEYGVRRKKRRAAAPLSTGTTYYFFNPRRMDVALVRGRTSWRRKGRPALKASPHESGSSSSSSSEDGEADASKNHKQSRGKKKRKEMRNSRPWKLVITYKGPTV</sequence>
<dbReference type="Pfam" id="PF15496">
    <property type="entry name" value="DUF4646"/>
    <property type="match status" value="1"/>
</dbReference>
<dbReference type="InterPro" id="IPR028018">
    <property type="entry name" value="DUF4646"/>
</dbReference>